<evidence type="ECO:0000313" key="1">
    <source>
        <dbReference type="EMBL" id="AFK44560.1"/>
    </source>
</evidence>
<dbReference type="EMBL" id="BT144766">
    <property type="protein sequence ID" value="AFK44560.1"/>
    <property type="molecule type" value="mRNA"/>
</dbReference>
<dbReference type="AlphaFoldDB" id="I3SWB8"/>
<name>I3SWB8_MEDTR</name>
<organism evidence="1">
    <name type="scientific">Medicago truncatula</name>
    <name type="common">Barrel medic</name>
    <name type="synonym">Medicago tribuloides</name>
    <dbReference type="NCBI Taxonomy" id="3880"/>
    <lineage>
        <taxon>Eukaryota</taxon>
        <taxon>Viridiplantae</taxon>
        <taxon>Streptophyta</taxon>
        <taxon>Embryophyta</taxon>
        <taxon>Tracheophyta</taxon>
        <taxon>Spermatophyta</taxon>
        <taxon>Magnoliopsida</taxon>
        <taxon>eudicotyledons</taxon>
        <taxon>Gunneridae</taxon>
        <taxon>Pentapetalae</taxon>
        <taxon>rosids</taxon>
        <taxon>fabids</taxon>
        <taxon>Fabales</taxon>
        <taxon>Fabaceae</taxon>
        <taxon>Papilionoideae</taxon>
        <taxon>50 kb inversion clade</taxon>
        <taxon>NPAAA clade</taxon>
        <taxon>Hologalegina</taxon>
        <taxon>IRL clade</taxon>
        <taxon>Trifolieae</taxon>
        <taxon>Medicago</taxon>
    </lineage>
</organism>
<sequence length="29" mass="3263">MKRLSLPNQPKIVRNSSLFVEEFVASSKG</sequence>
<reference evidence="1" key="1">
    <citation type="submission" date="2012-05" db="EMBL/GenBank/DDBJ databases">
        <authorList>
            <person name="Krishnakumar V."/>
            <person name="Cheung F."/>
            <person name="Xiao Y."/>
            <person name="Chan A."/>
            <person name="Moskal W.A."/>
            <person name="Town C.D."/>
        </authorList>
    </citation>
    <scope>NUCLEOTIDE SEQUENCE</scope>
</reference>
<accession>I3SWB8</accession>
<protein>
    <submittedName>
        <fullName evidence="1">Uncharacterized protein</fullName>
    </submittedName>
</protein>
<proteinExistence type="evidence at transcript level"/>